<keyword evidence="3" id="KW-1185">Reference proteome</keyword>
<proteinExistence type="predicted"/>
<feature type="signal peptide" evidence="1">
    <location>
        <begin position="1"/>
        <end position="22"/>
    </location>
</feature>
<dbReference type="AlphaFoldDB" id="A0A9X0UJ03"/>
<reference evidence="2" key="1">
    <citation type="submission" date="2020-08" db="EMBL/GenBank/DDBJ databases">
        <authorList>
            <person name="Hu Y."/>
            <person name="Nguyen S.V."/>
            <person name="Li F."/>
            <person name="Fanning S."/>
        </authorList>
    </citation>
    <scope>NUCLEOTIDE SEQUENCE</scope>
    <source>
        <strain evidence="2">SYSU D8009</strain>
    </source>
</reference>
<gene>
    <name evidence="2" type="ORF">H7965_19890</name>
</gene>
<evidence type="ECO:0000256" key="1">
    <source>
        <dbReference type="SAM" id="SignalP"/>
    </source>
</evidence>
<sequence length="185" mass="20165">MVPMRIRILAALLLMTIPAARAEASEFGNIFGSPAAELQSSRASARALEGLESILAALRARELREPGAGRERLSAASTALRQASAAMREVVIPEQQNRPVATLNLRQAESQSLAFAAQRLRRPPIANLRELYQVFAETAAQLADLAERQMGATDDDTILFQLGPELTFFIRLGEVVTRVSRAANR</sequence>
<accession>A0A9X0UJ03</accession>
<name>A0A9X0UJ03_9PROT</name>
<protein>
    <recommendedName>
        <fullName evidence="4">NarX-like N-terminal domain-containing protein</fullName>
    </recommendedName>
</protein>
<dbReference type="RefSeq" id="WP_186772337.1">
    <property type="nucleotide sequence ID" value="NZ_JACOMF010000031.1"/>
</dbReference>
<evidence type="ECO:0000313" key="2">
    <source>
        <dbReference type="EMBL" id="MBC4017575.1"/>
    </source>
</evidence>
<evidence type="ECO:0008006" key="4">
    <source>
        <dbReference type="Google" id="ProtNLM"/>
    </source>
</evidence>
<dbReference type="Proteomes" id="UP000600101">
    <property type="component" value="Unassembled WGS sequence"/>
</dbReference>
<dbReference type="EMBL" id="JACOMF010000031">
    <property type="protein sequence ID" value="MBC4017575.1"/>
    <property type="molecule type" value="Genomic_DNA"/>
</dbReference>
<feature type="chain" id="PRO_5040731936" description="NarX-like N-terminal domain-containing protein" evidence="1">
    <location>
        <begin position="23"/>
        <end position="185"/>
    </location>
</feature>
<comment type="caution">
    <text evidence="2">The sequence shown here is derived from an EMBL/GenBank/DDBJ whole genome shotgun (WGS) entry which is preliminary data.</text>
</comment>
<organism evidence="2 3">
    <name type="scientific">Siccirubricoccus deserti</name>
    <dbReference type="NCBI Taxonomy" id="2013562"/>
    <lineage>
        <taxon>Bacteria</taxon>
        <taxon>Pseudomonadati</taxon>
        <taxon>Pseudomonadota</taxon>
        <taxon>Alphaproteobacteria</taxon>
        <taxon>Acetobacterales</taxon>
        <taxon>Roseomonadaceae</taxon>
        <taxon>Siccirubricoccus</taxon>
    </lineage>
</organism>
<keyword evidence="1" id="KW-0732">Signal</keyword>
<evidence type="ECO:0000313" key="3">
    <source>
        <dbReference type="Proteomes" id="UP000600101"/>
    </source>
</evidence>